<reference evidence="12" key="1">
    <citation type="submission" date="2014-11" db="EMBL/GenBank/DDBJ databases">
        <authorList>
            <person name="Wibberg D."/>
        </authorList>
    </citation>
    <scope>NUCLEOTIDE SEQUENCE [LARGE SCALE GENOMIC DNA]</scope>
    <source>
        <strain evidence="12">L3</strain>
    </source>
</reference>
<feature type="modified residue" description="N6-(pyridoxal phosphate)lysine" evidence="9">
    <location>
        <position position="216"/>
    </location>
</feature>
<dbReference type="InterPro" id="IPR015424">
    <property type="entry name" value="PyrdxlP-dep_Trfase"/>
</dbReference>
<dbReference type="Proteomes" id="UP000032809">
    <property type="component" value="Chromosome I"/>
</dbReference>
<evidence type="ECO:0000256" key="3">
    <source>
        <dbReference type="ARBA" id="ARBA00011738"/>
    </source>
</evidence>
<dbReference type="Pfam" id="PF00155">
    <property type="entry name" value="Aminotran_1_2"/>
    <property type="match status" value="1"/>
</dbReference>
<dbReference type="KEGG" id="dtn:DTL3_0720"/>
<sequence length="357" mass="41430">MRFNKILNSFPEYNPSSAKLSNDLIDLSKNENPFDVSYEIKQIFYNKINQTSLNRYPELTSDSIRQRISEFLNTYFKSYYLNLDKNNIVVGNGSDELISYLVKIFDGEEVIVSPPTFEMYEFYSKLHNLNVKKIPLDENYEINNLDQKINEKTRIVFICSPNNPTGNIQPEEEIIKVLEKGFPVVIDEAYADFSKKSMIKCLEKYPNLIILRTFSKAFGLAGIRAGILIANQEIVRQIMKIKSPYSFNILSEKMVETIIENYEDVLKTIDYIIEERNTLSEKLKGYALKSDSNFLLIDLSKISGLSAEDAYNFFLENKIIVRKYSGVLENKIRVTVGTKEENKKFLDCFNSLLDKYY</sequence>
<evidence type="ECO:0000313" key="11">
    <source>
        <dbReference type="EMBL" id="CEP78030.1"/>
    </source>
</evidence>
<keyword evidence="8 9" id="KW-0368">Histidine biosynthesis</keyword>
<dbReference type="STRING" id="1006576.DTL3_0720"/>
<evidence type="ECO:0000256" key="9">
    <source>
        <dbReference type="HAMAP-Rule" id="MF_01023"/>
    </source>
</evidence>
<gene>
    <name evidence="9 11" type="primary">hisC</name>
    <name evidence="11" type="ORF">DTL3_0720</name>
</gene>
<dbReference type="OrthoDB" id="9813612at2"/>
<comment type="similarity">
    <text evidence="2 9">Belongs to the class-II pyridoxal-phosphate-dependent aminotransferase family. Histidinol-phosphate aminotransferase subfamily.</text>
</comment>
<dbReference type="PROSITE" id="PS00599">
    <property type="entry name" value="AA_TRANSFER_CLASS_2"/>
    <property type="match status" value="1"/>
</dbReference>
<dbReference type="InterPro" id="IPR015421">
    <property type="entry name" value="PyrdxlP-dep_Trfase_major"/>
</dbReference>
<evidence type="ECO:0000256" key="5">
    <source>
        <dbReference type="ARBA" id="ARBA00022605"/>
    </source>
</evidence>
<dbReference type="InterPro" id="IPR001917">
    <property type="entry name" value="Aminotrans_II_pyridoxalP_BS"/>
</dbReference>
<dbReference type="InterPro" id="IPR005861">
    <property type="entry name" value="HisP_aminotrans"/>
</dbReference>
<evidence type="ECO:0000256" key="8">
    <source>
        <dbReference type="ARBA" id="ARBA00023102"/>
    </source>
</evidence>
<dbReference type="Gene3D" id="3.40.640.10">
    <property type="entry name" value="Type I PLP-dependent aspartate aminotransferase-like (Major domain)"/>
    <property type="match status" value="1"/>
</dbReference>
<organism evidence="11 12">
    <name type="scientific">Defluviitoga tunisiensis</name>
    <dbReference type="NCBI Taxonomy" id="1006576"/>
    <lineage>
        <taxon>Bacteria</taxon>
        <taxon>Thermotogati</taxon>
        <taxon>Thermotogota</taxon>
        <taxon>Thermotogae</taxon>
        <taxon>Petrotogales</taxon>
        <taxon>Petrotogaceae</taxon>
        <taxon>Defluviitoga</taxon>
    </lineage>
</organism>
<dbReference type="AlphaFoldDB" id="A0A0C7P179"/>
<evidence type="ECO:0000256" key="7">
    <source>
        <dbReference type="ARBA" id="ARBA00022898"/>
    </source>
</evidence>
<comment type="cofactor">
    <cofactor evidence="1 9">
        <name>pyridoxal 5'-phosphate</name>
        <dbReference type="ChEBI" id="CHEBI:597326"/>
    </cofactor>
</comment>
<dbReference type="HOGENOM" id="CLU_017584_3_1_0"/>
<name>A0A0C7P179_DEFTU</name>
<accession>A0A0C7P179</accession>
<keyword evidence="6 9" id="KW-0808">Transferase</keyword>
<evidence type="ECO:0000256" key="2">
    <source>
        <dbReference type="ARBA" id="ARBA00007970"/>
    </source>
</evidence>
<dbReference type="NCBIfam" id="TIGR01141">
    <property type="entry name" value="hisC"/>
    <property type="match status" value="1"/>
</dbReference>
<dbReference type="PATRIC" id="fig|1006576.9.peg.702"/>
<evidence type="ECO:0000259" key="10">
    <source>
        <dbReference type="Pfam" id="PF00155"/>
    </source>
</evidence>
<dbReference type="EC" id="2.6.1.9" evidence="9"/>
<evidence type="ECO:0000313" key="12">
    <source>
        <dbReference type="Proteomes" id="UP000032809"/>
    </source>
</evidence>
<dbReference type="RefSeq" id="WP_045087562.1">
    <property type="nucleotide sequence ID" value="NZ_LN824141.1"/>
</dbReference>
<comment type="catalytic activity">
    <reaction evidence="9">
        <text>L-histidinol phosphate + 2-oxoglutarate = 3-(imidazol-4-yl)-2-oxopropyl phosphate + L-glutamate</text>
        <dbReference type="Rhea" id="RHEA:23744"/>
        <dbReference type="ChEBI" id="CHEBI:16810"/>
        <dbReference type="ChEBI" id="CHEBI:29985"/>
        <dbReference type="ChEBI" id="CHEBI:57766"/>
        <dbReference type="ChEBI" id="CHEBI:57980"/>
        <dbReference type="EC" id="2.6.1.9"/>
    </reaction>
</comment>
<dbReference type="GO" id="GO:0030170">
    <property type="term" value="F:pyridoxal phosphate binding"/>
    <property type="evidence" value="ECO:0007669"/>
    <property type="project" value="InterPro"/>
</dbReference>
<evidence type="ECO:0000256" key="4">
    <source>
        <dbReference type="ARBA" id="ARBA00022576"/>
    </source>
</evidence>
<dbReference type="InterPro" id="IPR004839">
    <property type="entry name" value="Aminotransferase_I/II_large"/>
</dbReference>
<keyword evidence="4 9" id="KW-0032">Aminotransferase</keyword>
<comment type="subunit">
    <text evidence="3 9">Homodimer.</text>
</comment>
<dbReference type="Gene3D" id="3.90.1150.10">
    <property type="entry name" value="Aspartate Aminotransferase, domain 1"/>
    <property type="match status" value="1"/>
</dbReference>
<dbReference type="InterPro" id="IPR015422">
    <property type="entry name" value="PyrdxlP-dep_Trfase_small"/>
</dbReference>
<protein>
    <recommendedName>
        <fullName evidence="9">Histidinol-phosphate aminotransferase</fullName>
        <ecNumber evidence="9">2.6.1.9</ecNumber>
    </recommendedName>
    <alternativeName>
        <fullName evidence="9">Imidazole acetol-phosphate transaminase</fullName>
    </alternativeName>
</protein>
<dbReference type="PANTHER" id="PTHR42885:SF2">
    <property type="entry name" value="HISTIDINOL-PHOSPHATE AMINOTRANSFERASE"/>
    <property type="match status" value="1"/>
</dbReference>
<evidence type="ECO:0000256" key="6">
    <source>
        <dbReference type="ARBA" id="ARBA00022679"/>
    </source>
</evidence>
<keyword evidence="7 9" id="KW-0663">Pyridoxal phosphate</keyword>
<dbReference type="GO" id="GO:0000105">
    <property type="term" value="P:L-histidine biosynthetic process"/>
    <property type="evidence" value="ECO:0007669"/>
    <property type="project" value="UniProtKB-UniRule"/>
</dbReference>
<dbReference type="EMBL" id="LN824141">
    <property type="protein sequence ID" value="CEP78030.1"/>
    <property type="molecule type" value="Genomic_DNA"/>
</dbReference>
<feature type="domain" description="Aminotransferase class I/classII large" evidence="10">
    <location>
        <begin position="23"/>
        <end position="347"/>
    </location>
</feature>
<dbReference type="SUPFAM" id="SSF53383">
    <property type="entry name" value="PLP-dependent transferases"/>
    <property type="match status" value="1"/>
</dbReference>
<evidence type="ECO:0000256" key="1">
    <source>
        <dbReference type="ARBA" id="ARBA00001933"/>
    </source>
</evidence>
<proteinExistence type="inferred from homology"/>
<dbReference type="CDD" id="cd00609">
    <property type="entry name" value="AAT_like"/>
    <property type="match status" value="1"/>
</dbReference>
<keyword evidence="12" id="KW-1185">Reference proteome</keyword>
<dbReference type="PANTHER" id="PTHR42885">
    <property type="entry name" value="HISTIDINOL-PHOSPHATE AMINOTRANSFERASE-RELATED"/>
    <property type="match status" value="1"/>
</dbReference>
<dbReference type="UniPathway" id="UPA00031">
    <property type="reaction ID" value="UER00012"/>
</dbReference>
<keyword evidence="5 9" id="KW-0028">Amino-acid biosynthesis</keyword>
<comment type="pathway">
    <text evidence="9">Amino-acid biosynthesis; L-histidine biosynthesis; L-histidine from 5-phospho-alpha-D-ribose 1-diphosphate: step 7/9.</text>
</comment>
<dbReference type="HAMAP" id="MF_01023">
    <property type="entry name" value="HisC_aminotrans_2"/>
    <property type="match status" value="1"/>
</dbReference>
<dbReference type="GO" id="GO:0004400">
    <property type="term" value="F:histidinol-phosphate transaminase activity"/>
    <property type="evidence" value="ECO:0007669"/>
    <property type="project" value="UniProtKB-UniRule"/>
</dbReference>